<sequence>MPISVLLIDGDTVHAQSVVHALVDPWLDWTVEVAPTLAQARRILAREQTDVVLTVRSMVDGTAFDVLELLDEVPALIIVLPGEEVQAAQAMRHGFSDFLVQTPQRDHLLALPAQIEAVLERSTGARARQTAEAMLARQHRLLQAISRVQAIFIAKTSPRAAFDAVLQELMALTGSAFGLVGQVQRTSEGQPLLRVHAMTDISWDAASRAHYAEHAQEGMVFDNPHTLLGAALRTGEAVICNNPAADPRSTGVPRGHPVLKTYMGLPIHAAGELVAMVGLANRPDGYSQAEAQFLQPLLNTVGQLELARRAELARSEVESRLAHASALLTEKTRALEVTLASVSQGITNVDASGRIRLYNRRYLELLDLPEALLATQPSVEDVVRFQTERGDFGPDFELIESPARAYVASEQAGRAGGPAMPETYIRKTREGRYLEVRTRLVEAGGRVRTFADVTDYLGTLQALRESEARWRSLTHLSSDWYWEQDADFRFVRFDGSAERDRGIPDETQYGLTRWELPDAVVEPGQWSKHRQQLQAHEVFHDFEMQRTTSDGTPIWVSISGEPIFDAEGRFTGYRGIARNITERKKAEAEIQRLAFYDELTALPNRRLLLDRLEHATLGCAREACHGALLFLDLDNFKSINDTLGHEMGDRLLVQVAERLRACVRAMDTVARLGGDEFVVILQQLHSVEPEAAVEAEAVAQKIIASLNGPFQVDHREIHSTPSIGIALFRDARQPVHELLQRADLAMYQAKAQGRNTLCFFDPAMQAAASARSALEGDIRQGLQRDEFLLHYQPVVNAAGDVLGAEALVRWMHPQRGMVSPGEFIPLAEQTGLILPLGRRVMRLACAQLAQWAAMPHTAGWSVAVNVSAQEFRHPHFVQQVLDTLRESGASPRRLKLELTESLMLHDVEDSILKMQALRTLGVGFSLDDFGTGYSSLGYLKRLPLDQLKIDQSFVRDVLTDPNDAAIACTIITLASSLGLDVVAEGVETEGQRAFLLRNGCQQFQGYLFGRPGVVDLLTNM</sequence>
<dbReference type="NCBIfam" id="TIGR00254">
    <property type="entry name" value="GGDEF"/>
    <property type="match status" value="1"/>
</dbReference>
<dbReference type="GO" id="GO:0000160">
    <property type="term" value="P:phosphorelay signal transduction system"/>
    <property type="evidence" value="ECO:0007669"/>
    <property type="project" value="InterPro"/>
</dbReference>
<evidence type="ECO:0000256" key="2">
    <source>
        <dbReference type="ARBA" id="ARBA00022777"/>
    </source>
</evidence>
<feature type="domain" description="PAC" evidence="6">
    <location>
        <begin position="540"/>
        <end position="592"/>
    </location>
</feature>
<dbReference type="InterPro" id="IPR000014">
    <property type="entry name" value="PAS"/>
</dbReference>
<keyword evidence="1" id="KW-0808">Transferase</keyword>
<feature type="domain" description="EAL" evidence="7">
    <location>
        <begin position="771"/>
        <end position="1020"/>
    </location>
</feature>
<dbReference type="SUPFAM" id="SSF52172">
    <property type="entry name" value="CheY-like"/>
    <property type="match status" value="1"/>
</dbReference>
<dbReference type="Gene3D" id="3.20.20.450">
    <property type="entry name" value="EAL domain"/>
    <property type="match status" value="1"/>
</dbReference>
<accession>A0A240U699</accession>
<dbReference type="CDD" id="cd01949">
    <property type="entry name" value="GGDEF"/>
    <property type="match status" value="1"/>
</dbReference>
<gene>
    <name evidence="9" type="ORF">CBP34_19205</name>
</gene>
<evidence type="ECO:0000259" key="8">
    <source>
        <dbReference type="PROSITE" id="PS50887"/>
    </source>
</evidence>
<dbReference type="InterPro" id="IPR000160">
    <property type="entry name" value="GGDEF_dom"/>
</dbReference>
<dbReference type="Pfam" id="PF13185">
    <property type="entry name" value="GAF_2"/>
    <property type="match status" value="1"/>
</dbReference>
<evidence type="ECO:0000259" key="7">
    <source>
        <dbReference type="PROSITE" id="PS50883"/>
    </source>
</evidence>
<dbReference type="SUPFAM" id="SSF141868">
    <property type="entry name" value="EAL domain-like"/>
    <property type="match status" value="1"/>
</dbReference>
<dbReference type="AlphaFoldDB" id="A0A240U699"/>
<dbReference type="Gene3D" id="3.30.450.40">
    <property type="match status" value="1"/>
</dbReference>
<dbReference type="PROSITE" id="PS50887">
    <property type="entry name" value="GGDEF"/>
    <property type="match status" value="1"/>
</dbReference>
<keyword evidence="10" id="KW-1185">Reference proteome</keyword>
<dbReference type="SUPFAM" id="SSF55781">
    <property type="entry name" value="GAF domain-like"/>
    <property type="match status" value="1"/>
</dbReference>
<evidence type="ECO:0000259" key="6">
    <source>
        <dbReference type="PROSITE" id="PS50113"/>
    </source>
</evidence>
<dbReference type="GO" id="GO:0071111">
    <property type="term" value="F:cyclic-guanylate-specific phosphodiesterase activity"/>
    <property type="evidence" value="ECO:0007669"/>
    <property type="project" value="UniProtKB-EC"/>
</dbReference>
<dbReference type="Gene3D" id="3.40.50.2300">
    <property type="match status" value="1"/>
</dbReference>
<dbReference type="SMART" id="SM00267">
    <property type="entry name" value="GGDEF"/>
    <property type="match status" value="1"/>
</dbReference>
<evidence type="ECO:0000259" key="5">
    <source>
        <dbReference type="PROSITE" id="PS50110"/>
    </source>
</evidence>
<dbReference type="Gene3D" id="3.30.450.20">
    <property type="entry name" value="PAS domain"/>
    <property type="match status" value="2"/>
</dbReference>
<name>A0A240U699_9BURK</name>
<evidence type="ECO:0000256" key="4">
    <source>
        <dbReference type="PROSITE-ProRule" id="PRU00169"/>
    </source>
</evidence>
<dbReference type="PANTHER" id="PTHR44757:SF2">
    <property type="entry name" value="BIOFILM ARCHITECTURE MAINTENANCE PROTEIN MBAA"/>
    <property type="match status" value="1"/>
</dbReference>
<dbReference type="RefSeq" id="WP_094098976.1">
    <property type="nucleotide sequence ID" value="NZ_CP021361.1"/>
</dbReference>
<evidence type="ECO:0000256" key="1">
    <source>
        <dbReference type="ARBA" id="ARBA00022679"/>
    </source>
</evidence>
<proteinExistence type="predicted"/>
<dbReference type="InterPro" id="IPR001633">
    <property type="entry name" value="EAL_dom"/>
</dbReference>
<dbReference type="SMART" id="SM00052">
    <property type="entry name" value="EAL"/>
    <property type="match status" value="1"/>
</dbReference>
<evidence type="ECO:0000313" key="9">
    <source>
        <dbReference type="EMBL" id="ART53375.1"/>
    </source>
</evidence>
<dbReference type="PANTHER" id="PTHR44757">
    <property type="entry name" value="DIGUANYLATE CYCLASE DGCP"/>
    <property type="match status" value="1"/>
</dbReference>
<dbReference type="SMART" id="SM00086">
    <property type="entry name" value="PAC"/>
    <property type="match status" value="1"/>
</dbReference>
<dbReference type="InterPro" id="IPR003018">
    <property type="entry name" value="GAF"/>
</dbReference>
<dbReference type="InterPro" id="IPR029787">
    <property type="entry name" value="Nucleotide_cyclase"/>
</dbReference>
<dbReference type="InterPro" id="IPR001610">
    <property type="entry name" value="PAC"/>
</dbReference>
<reference evidence="9 10" key="1">
    <citation type="submission" date="2017-05" db="EMBL/GenBank/DDBJ databases">
        <title>Polyphasic characterization of four soil-derived phenanthrene-degrading Acidovorax strains and proposal of Acidovorax phenanthrenivorans sp. nov.</title>
        <authorList>
            <person name="Singleton D.R."/>
            <person name="Lee J."/>
            <person name="Dickey A.N."/>
            <person name="Stroud A."/>
            <person name="Scholl E.H."/>
            <person name="Wright F.A."/>
            <person name="Aitken M.D."/>
        </authorList>
    </citation>
    <scope>NUCLEOTIDE SEQUENCE [LARGE SCALE GENOMIC DNA]</scope>
    <source>
        <strain evidence="9">NA3</strain>
    </source>
</reference>
<dbReference type="Pfam" id="PF13426">
    <property type="entry name" value="PAS_9"/>
    <property type="match status" value="1"/>
</dbReference>
<feature type="domain" description="Response regulatory" evidence="5">
    <location>
        <begin position="4"/>
        <end position="116"/>
    </location>
</feature>
<dbReference type="InterPro" id="IPR043128">
    <property type="entry name" value="Rev_trsase/Diguanyl_cyclase"/>
</dbReference>
<dbReference type="EMBL" id="CP021361">
    <property type="protein sequence ID" value="ART53375.1"/>
    <property type="molecule type" value="Genomic_DNA"/>
</dbReference>
<dbReference type="FunFam" id="3.30.70.270:FF:000001">
    <property type="entry name" value="Diguanylate cyclase domain protein"/>
    <property type="match status" value="1"/>
</dbReference>
<dbReference type="PROSITE" id="PS50113">
    <property type="entry name" value="PAC"/>
    <property type="match status" value="1"/>
</dbReference>
<protein>
    <submittedName>
        <fullName evidence="9">Diguanylate cyclase</fullName>
    </submittedName>
</protein>
<keyword evidence="2" id="KW-0418">Kinase</keyword>
<dbReference type="Pfam" id="PF00990">
    <property type="entry name" value="GGDEF"/>
    <property type="match status" value="1"/>
</dbReference>
<evidence type="ECO:0000256" key="3">
    <source>
        <dbReference type="ARBA" id="ARBA00051114"/>
    </source>
</evidence>
<dbReference type="InterPro" id="IPR052155">
    <property type="entry name" value="Biofilm_reg_signaling"/>
</dbReference>
<dbReference type="Proteomes" id="UP000194432">
    <property type="component" value="Chromosome 1"/>
</dbReference>
<dbReference type="Pfam" id="PF00563">
    <property type="entry name" value="EAL"/>
    <property type="match status" value="1"/>
</dbReference>
<dbReference type="InterPro" id="IPR035965">
    <property type="entry name" value="PAS-like_dom_sf"/>
</dbReference>
<dbReference type="SUPFAM" id="SSF55785">
    <property type="entry name" value="PYP-like sensor domain (PAS domain)"/>
    <property type="match status" value="1"/>
</dbReference>
<organism evidence="9 10">
    <name type="scientific">Acidovorax carolinensis</name>
    <dbReference type="NCBI Taxonomy" id="553814"/>
    <lineage>
        <taxon>Bacteria</taxon>
        <taxon>Pseudomonadati</taxon>
        <taxon>Pseudomonadota</taxon>
        <taxon>Betaproteobacteria</taxon>
        <taxon>Burkholderiales</taxon>
        <taxon>Comamonadaceae</taxon>
        <taxon>Acidovorax</taxon>
    </lineage>
</organism>
<dbReference type="GO" id="GO:0071732">
    <property type="term" value="P:cellular response to nitric oxide"/>
    <property type="evidence" value="ECO:0007669"/>
    <property type="project" value="UniProtKB-ARBA"/>
</dbReference>
<feature type="domain" description="GGDEF" evidence="8">
    <location>
        <begin position="624"/>
        <end position="762"/>
    </location>
</feature>
<dbReference type="InterPro" id="IPR000700">
    <property type="entry name" value="PAS-assoc_C"/>
</dbReference>
<dbReference type="NCBIfam" id="TIGR00229">
    <property type="entry name" value="sensory_box"/>
    <property type="match status" value="1"/>
</dbReference>
<dbReference type="Pfam" id="PF12860">
    <property type="entry name" value="PAS_7"/>
    <property type="match status" value="1"/>
</dbReference>
<dbReference type="SMART" id="SM00065">
    <property type="entry name" value="GAF"/>
    <property type="match status" value="1"/>
</dbReference>
<dbReference type="FunFam" id="3.20.20.450:FF:000001">
    <property type="entry name" value="Cyclic di-GMP phosphodiesterase yahA"/>
    <property type="match status" value="1"/>
</dbReference>
<evidence type="ECO:0000313" key="10">
    <source>
        <dbReference type="Proteomes" id="UP000194432"/>
    </source>
</evidence>
<dbReference type="Gene3D" id="3.30.70.270">
    <property type="match status" value="1"/>
</dbReference>
<dbReference type="InterPro" id="IPR001789">
    <property type="entry name" value="Sig_transdc_resp-reg_receiver"/>
</dbReference>
<dbReference type="PROSITE" id="PS50883">
    <property type="entry name" value="EAL"/>
    <property type="match status" value="1"/>
</dbReference>
<dbReference type="SMART" id="SM00448">
    <property type="entry name" value="REC"/>
    <property type="match status" value="1"/>
</dbReference>
<dbReference type="InterPro" id="IPR011006">
    <property type="entry name" value="CheY-like_superfamily"/>
</dbReference>
<dbReference type="CDD" id="cd00130">
    <property type="entry name" value="PAS"/>
    <property type="match status" value="1"/>
</dbReference>
<dbReference type="SUPFAM" id="SSF55073">
    <property type="entry name" value="Nucleotide cyclase"/>
    <property type="match status" value="1"/>
</dbReference>
<dbReference type="CDD" id="cd01948">
    <property type="entry name" value="EAL"/>
    <property type="match status" value="1"/>
</dbReference>
<comment type="catalytic activity">
    <reaction evidence="3">
        <text>3',3'-c-di-GMP + H2O = 5'-phosphoguanylyl(3'-&gt;5')guanosine + H(+)</text>
        <dbReference type="Rhea" id="RHEA:24902"/>
        <dbReference type="ChEBI" id="CHEBI:15377"/>
        <dbReference type="ChEBI" id="CHEBI:15378"/>
        <dbReference type="ChEBI" id="CHEBI:58754"/>
        <dbReference type="ChEBI" id="CHEBI:58805"/>
        <dbReference type="EC" id="3.1.4.52"/>
    </reaction>
    <physiologicalReaction direction="left-to-right" evidence="3">
        <dbReference type="Rhea" id="RHEA:24903"/>
    </physiologicalReaction>
</comment>
<comment type="caution">
    <text evidence="4">Lacks conserved residue(s) required for the propagation of feature annotation.</text>
</comment>
<dbReference type="InterPro" id="IPR035919">
    <property type="entry name" value="EAL_sf"/>
</dbReference>
<dbReference type="PROSITE" id="PS50110">
    <property type="entry name" value="RESPONSE_REGULATORY"/>
    <property type="match status" value="1"/>
</dbReference>
<dbReference type="InterPro" id="IPR029016">
    <property type="entry name" value="GAF-like_dom_sf"/>
</dbReference>
<dbReference type="GO" id="GO:0016301">
    <property type="term" value="F:kinase activity"/>
    <property type="evidence" value="ECO:0007669"/>
    <property type="project" value="UniProtKB-KW"/>
</dbReference>
<dbReference type="KEGG" id="acin:CBP34_19205"/>